<dbReference type="SUPFAM" id="SSF54686">
    <property type="entry name" value="Ribosomal protein L16p/L10e"/>
    <property type="match status" value="1"/>
</dbReference>
<organism evidence="4 5">
    <name type="scientific">Phtheirospermum japonicum</name>
    <dbReference type="NCBI Taxonomy" id="374723"/>
    <lineage>
        <taxon>Eukaryota</taxon>
        <taxon>Viridiplantae</taxon>
        <taxon>Streptophyta</taxon>
        <taxon>Embryophyta</taxon>
        <taxon>Tracheophyta</taxon>
        <taxon>Spermatophyta</taxon>
        <taxon>Magnoliopsida</taxon>
        <taxon>eudicotyledons</taxon>
        <taxon>Gunneridae</taxon>
        <taxon>Pentapetalae</taxon>
        <taxon>asterids</taxon>
        <taxon>lamiids</taxon>
        <taxon>Lamiales</taxon>
        <taxon>Orobanchaceae</taxon>
        <taxon>Orobanchaceae incertae sedis</taxon>
        <taxon>Phtheirospermum</taxon>
    </lineage>
</organism>
<sequence>MGRGKGDPTSWIAHLSTRQILFEMDSVTLPNVRQSATLPVHKLYSPTKIAQWS</sequence>
<dbReference type="InterPro" id="IPR047873">
    <property type="entry name" value="Ribosomal_uL16"/>
</dbReference>
<dbReference type="GO" id="GO:0006412">
    <property type="term" value="P:translation"/>
    <property type="evidence" value="ECO:0007669"/>
    <property type="project" value="InterPro"/>
</dbReference>
<dbReference type="EMBL" id="BMAC01000046">
    <property type="protein sequence ID" value="GFP82541.1"/>
    <property type="molecule type" value="Genomic_DNA"/>
</dbReference>
<dbReference type="Proteomes" id="UP000653305">
    <property type="component" value="Unassembled WGS sequence"/>
</dbReference>
<evidence type="ECO:0000256" key="1">
    <source>
        <dbReference type="ARBA" id="ARBA00008931"/>
    </source>
</evidence>
<reference evidence="4" key="1">
    <citation type="submission" date="2020-07" db="EMBL/GenBank/DDBJ databases">
        <title>Ethylene signaling mediates host invasion by parasitic plants.</title>
        <authorList>
            <person name="Yoshida S."/>
        </authorList>
    </citation>
    <scope>NUCLEOTIDE SEQUENCE</scope>
    <source>
        <strain evidence="4">Okayama</strain>
    </source>
</reference>
<keyword evidence="3" id="KW-0687">Ribonucleoprotein</keyword>
<dbReference type="InterPro" id="IPR036920">
    <property type="entry name" value="Ribosomal_uL16_sf"/>
</dbReference>
<keyword evidence="2 4" id="KW-0689">Ribosomal protein</keyword>
<accession>A0A830BKB9</accession>
<dbReference type="Gene3D" id="3.90.1170.10">
    <property type="entry name" value="Ribosomal protein L10e/L16"/>
    <property type="match status" value="1"/>
</dbReference>
<evidence type="ECO:0000256" key="2">
    <source>
        <dbReference type="ARBA" id="ARBA00022980"/>
    </source>
</evidence>
<evidence type="ECO:0000313" key="4">
    <source>
        <dbReference type="EMBL" id="GFP82541.1"/>
    </source>
</evidence>
<dbReference type="OrthoDB" id="1850746at2759"/>
<dbReference type="AlphaFoldDB" id="A0A830BKB9"/>
<comment type="similarity">
    <text evidence="1">Belongs to the universal ribosomal protein uL16 family.</text>
</comment>
<gene>
    <name evidence="4" type="ORF">PHJA_000397100</name>
</gene>
<dbReference type="GO" id="GO:1990904">
    <property type="term" value="C:ribonucleoprotein complex"/>
    <property type="evidence" value="ECO:0007669"/>
    <property type="project" value="UniProtKB-KW"/>
</dbReference>
<dbReference type="Pfam" id="PF00252">
    <property type="entry name" value="Ribosomal_L16"/>
    <property type="match status" value="1"/>
</dbReference>
<name>A0A830BKB9_9LAMI</name>
<evidence type="ECO:0000313" key="5">
    <source>
        <dbReference type="Proteomes" id="UP000653305"/>
    </source>
</evidence>
<protein>
    <submittedName>
        <fullName evidence="4">60S ribosomal protein l16 mitochondrial</fullName>
    </submittedName>
</protein>
<keyword evidence="5" id="KW-1185">Reference proteome</keyword>
<comment type="caution">
    <text evidence="4">The sequence shown here is derived from an EMBL/GenBank/DDBJ whole genome shotgun (WGS) entry which is preliminary data.</text>
</comment>
<dbReference type="GO" id="GO:0003735">
    <property type="term" value="F:structural constituent of ribosome"/>
    <property type="evidence" value="ECO:0007669"/>
    <property type="project" value="InterPro"/>
</dbReference>
<evidence type="ECO:0000256" key="3">
    <source>
        <dbReference type="ARBA" id="ARBA00023274"/>
    </source>
</evidence>
<proteinExistence type="inferred from homology"/>
<dbReference type="GO" id="GO:0005840">
    <property type="term" value="C:ribosome"/>
    <property type="evidence" value="ECO:0007669"/>
    <property type="project" value="UniProtKB-KW"/>
</dbReference>